<dbReference type="AlphaFoldDB" id="A0A975ZQ78"/>
<proteinExistence type="predicted"/>
<dbReference type="InterPro" id="IPR028994">
    <property type="entry name" value="Integrin_alpha_N"/>
</dbReference>
<dbReference type="SUPFAM" id="SSF69318">
    <property type="entry name" value="Integrin alpha N-terminal domain"/>
    <property type="match status" value="1"/>
</dbReference>
<dbReference type="RefSeq" id="WP_139211491.1">
    <property type="nucleotide sequence ID" value="NZ_FNYY01000019.1"/>
</dbReference>
<reference evidence="1 2" key="1">
    <citation type="submission" date="2016-10" db="EMBL/GenBank/DDBJ databases">
        <authorList>
            <person name="Varghese N."/>
            <person name="Submissions S."/>
        </authorList>
    </citation>
    <scope>NUCLEOTIDE SEQUENCE [LARGE SCALE GENOMIC DNA]</scope>
    <source>
        <strain evidence="1 2">FF3</strain>
    </source>
</reference>
<accession>A0A975ZQ78</accession>
<evidence type="ECO:0000313" key="1">
    <source>
        <dbReference type="EMBL" id="SEK02558.1"/>
    </source>
</evidence>
<dbReference type="GeneID" id="80820245"/>
<dbReference type="Proteomes" id="UP000182932">
    <property type="component" value="Unassembled WGS sequence"/>
</dbReference>
<sequence length="217" mass="23646">MQASYGAPTDRYPHGVLGDDLEWGSLQVICGGSRHSVDLPEALVFEDVAPRLAQLDGQGPPEVIVVESHRDRGARLAIWGLDDGAVQRRAATPFIGTRFRWLAPLGAADLDGDGRMEIAYVDRPHLARVLRVWRYEAGDGLREVAQLQGLSNHRIGAPDIAGGIRDCGQGPEMILADAQWRRLVAVTLNDGTLTRRDLGPHRGRDSFGAAMGCDRPR</sequence>
<dbReference type="EMBL" id="FNYY01000019">
    <property type="protein sequence ID" value="SEK02558.1"/>
    <property type="molecule type" value="Genomic_DNA"/>
</dbReference>
<evidence type="ECO:0008006" key="3">
    <source>
        <dbReference type="Google" id="ProtNLM"/>
    </source>
</evidence>
<gene>
    <name evidence="1" type="ORF">SAMN04487940_11937</name>
</gene>
<keyword evidence="2" id="KW-1185">Reference proteome</keyword>
<organism evidence="1 2">
    <name type="scientific">Marinovum algicola</name>
    <dbReference type="NCBI Taxonomy" id="42444"/>
    <lineage>
        <taxon>Bacteria</taxon>
        <taxon>Pseudomonadati</taxon>
        <taxon>Pseudomonadota</taxon>
        <taxon>Alphaproteobacteria</taxon>
        <taxon>Rhodobacterales</taxon>
        <taxon>Roseobacteraceae</taxon>
        <taxon>Marinovum</taxon>
    </lineage>
</organism>
<comment type="caution">
    <text evidence="1">The sequence shown here is derived from an EMBL/GenBank/DDBJ whole genome shotgun (WGS) entry which is preliminary data.</text>
</comment>
<evidence type="ECO:0000313" key="2">
    <source>
        <dbReference type="Proteomes" id="UP000182932"/>
    </source>
</evidence>
<protein>
    <recommendedName>
        <fullName evidence="3">VCBS repeat-containing protein</fullName>
    </recommendedName>
</protein>
<name>A0A975ZQ78_9RHOB</name>